<dbReference type="SUPFAM" id="SSF143243">
    <property type="entry name" value="Nqo5-like"/>
    <property type="match status" value="1"/>
</dbReference>
<keyword evidence="8" id="KW-1185">Reference proteome</keyword>
<evidence type="ECO:0000256" key="2">
    <source>
        <dbReference type="ARBA" id="ARBA00022448"/>
    </source>
</evidence>
<organism evidence="7 8">
    <name type="scientific">Micromonospora echinospora</name>
    <name type="common">Micromonospora purpurea</name>
    <dbReference type="NCBI Taxonomy" id="1877"/>
    <lineage>
        <taxon>Bacteria</taxon>
        <taxon>Bacillati</taxon>
        <taxon>Actinomycetota</taxon>
        <taxon>Actinomycetes</taxon>
        <taxon>Micromonosporales</taxon>
        <taxon>Micromonosporaceae</taxon>
        <taxon>Micromonospora</taxon>
    </lineage>
</organism>
<evidence type="ECO:0000259" key="6">
    <source>
        <dbReference type="Pfam" id="PF00329"/>
    </source>
</evidence>
<dbReference type="EC" id="7.1.1.-" evidence="4"/>
<dbReference type="GeneID" id="300297081"/>
<evidence type="ECO:0000313" key="8">
    <source>
        <dbReference type="Proteomes" id="UP000618986"/>
    </source>
</evidence>
<dbReference type="PANTHER" id="PTHR10884">
    <property type="entry name" value="NADH DEHYDROGENASE UBIQUINONE IRON-SULFUR PROTEIN 3"/>
    <property type="match status" value="1"/>
</dbReference>
<feature type="compositionally biased region" description="Low complexity" evidence="5">
    <location>
        <begin position="184"/>
        <end position="197"/>
    </location>
</feature>
<accession>A0ABR6MPW8</accession>
<comment type="similarity">
    <text evidence="1 3">Belongs to the complex I 30 kDa subunit family.</text>
</comment>
<dbReference type="InterPro" id="IPR020396">
    <property type="entry name" value="NADH_UbQ_OxRdtase_CS"/>
</dbReference>
<name>A0ABR6MPW8_MICEC</name>
<dbReference type="Pfam" id="PF00329">
    <property type="entry name" value="Complex1_30kDa"/>
    <property type="match status" value="1"/>
</dbReference>
<evidence type="ECO:0000313" key="7">
    <source>
        <dbReference type="EMBL" id="MBB5116392.1"/>
    </source>
</evidence>
<dbReference type="Proteomes" id="UP000618986">
    <property type="component" value="Unassembled WGS sequence"/>
</dbReference>
<protein>
    <recommendedName>
        <fullName evidence="4">NADH-quinone oxidoreductase</fullName>
        <ecNumber evidence="4">7.1.1.-</ecNumber>
    </recommendedName>
</protein>
<keyword evidence="4" id="KW-0874">Quinone</keyword>
<dbReference type="PANTHER" id="PTHR10884:SF14">
    <property type="entry name" value="NADH DEHYDROGENASE [UBIQUINONE] IRON-SULFUR PROTEIN 3, MITOCHONDRIAL"/>
    <property type="match status" value="1"/>
</dbReference>
<evidence type="ECO:0000256" key="3">
    <source>
        <dbReference type="RuleBase" id="RU003456"/>
    </source>
</evidence>
<comment type="function">
    <text evidence="4">NDH-1 shuttles electrons from NADH, via FMN and iron-sulfur (Fe-S) centers, to quinones in the respiratory chain.</text>
</comment>
<sequence>MTPEEVGRRVVELLAPVEATASVSGGQGYARATVDVPPASWADAVRAARDDAELGFDFLDWLSAVDELADGFDVVLHLWSVRGRHGLLLRTRVPRDAPVVASVVDLFPGAAWHERETHEMFGIDFAGHGELRPLLLPPEFEGHPLRKEFVLASRVAKPWPGAKEPGESAAGGGRRPVRPPGVPAPGEWGTTPTPAGAAGAGEGPRGGTPARPARERPARPAPGERPARAARPSAGEGPAQPASGERQARPAAGAAGPASGEAPETPVGGEAGPGSDAAPAVDEAGPLGRPLPGERPTGPPRQQPDPDAAGES</sequence>
<keyword evidence="3" id="KW-0520">NAD</keyword>
<evidence type="ECO:0000256" key="1">
    <source>
        <dbReference type="ARBA" id="ARBA00007569"/>
    </source>
</evidence>
<evidence type="ECO:0000256" key="4">
    <source>
        <dbReference type="RuleBase" id="RU003582"/>
    </source>
</evidence>
<dbReference type="EMBL" id="JACHJC010000001">
    <property type="protein sequence ID" value="MBB5116392.1"/>
    <property type="molecule type" value="Genomic_DNA"/>
</dbReference>
<keyword evidence="2 3" id="KW-0813">Transport</keyword>
<feature type="compositionally biased region" description="Low complexity" evidence="5">
    <location>
        <begin position="285"/>
        <end position="296"/>
    </location>
</feature>
<gene>
    <name evidence="7" type="ORF">FHU28_006231</name>
</gene>
<dbReference type="RefSeq" id="WP_184688684.1">
    <property type="nucleotide sequence ID" value="NZ_JACHJC010000001.1"/>
</dbReference>
<reference evidence="7 8" key="1">
    <citation type="submission" date="2020-08" db="EMBL/GenBank/DDBJ databases">
        <title>Sequencing the genomes of 1000 actinobacteria strains.</title>
        <authorList>
            <person name="Klenk H.-P."/>
        </authorList>
    </citation>
    <scope>NUCLEOTIDE SEQUENCE [LARGE SCALE GENOMIC DNA]</scope>
    <source>
        <strain evidence="7 8">DSM 43036</strain>
    </source>
</reference>
<comment type="caution">
    <text evidence="7">The sequence shown here is derived from an EMBL/GenBank/DDBJ whole genome shotgun (WGS) entry which is preliminary data.</text>
</comment>
<keyword evidence="3" id="KW-1278">Translocase</keyword>
<dbReference type="PROSITE" id="PS00542">
    <property type="entry name" value="COMPLEX1_30K"/>
    <property type="match status" value="1"/>
</dbReference>
<proteinExistence type="inferred from homology"/>
<dbReference type="Gene3D" id="3.30.460.80">
    <property type="entry name" value="NADH:ubiquinone oxidoreductase, 30kDa subunit"/>
    <property type="match status" value="1"/>
</dbReference>
<dbReference type="InterPro" id="IPR037232">
    <property type="entry name" value="NADH_quin_OxRdtase_su_C/D-like"/>
</dbReference>
<feature type="domain" description="NADH:ubiquinone oxidoreductase 30kDa subunit" evidence="6">
    <location>
        <begin position="34"/>
        <end position="154"/>
    </location>
</feature>
<evidence type="ECO:0000256" key="5">
    <source>
        <dbReference type="SAM" id="MobiDB-lite"/>
    </source>
</evidence>
<comment type="catalytic activity">
    <reaction evidence="4">
        <text>a quinone + NADH + 5 H(+)(in) = a quinol + NAD(+) + 4 H(+)(out)</text>
        <dbReference type="Rhea" id="RHEA:57888"/>
        <dbReference type="ChEBI" id="CHEBI:15378"/>
        <dbReference type="ChEBI" id="CHEBI:24646"/>
        <dbReference type="ChEBI" id="CHEBI:57540"/>
        <dbReference type="ChEBI" id="CHEBI:57945"/>
        <dbReference type="ChEBI" id="CHEBI:132124"/>
    </reaction>
</comment>
<dbReference type="InterPro" id="IPR001268">
    <property type="entry name" value="NADH_UbQ_OxRdtase_30kDa_su"/>
</dbReference>
<feature type="region of interest" description="Disordered" evidence="5">
    <location>
        <begin position="158"/>
        <end position="312"/>
    </location>
</feature>
<feature type="compositionally biased region" description="Low complexity" evidence="5">
    <location>
        <begin position="229"/>
        <end position="239"/>
    </location>
</feature>
<feature type="compositionally biased region" description="Low complexity" evidence="5">
    <location>
        <begin position="249"/>
        <end position="264"/>
    </location>
</feature>